<evidence type="ECO:0000256" key="10">
    <source>
        <dbReference type="SAM" id="SignalP"/>
    </source>
</evidence>
<dbReference type="InterPro" id="IPR000272">
    <property type="entry name" value="Ion-transport_regulator_FXYD"/>
</dbReference>
<keyword evidence="11" id="KW-1185">Reference proteome</keyword>
<dbReference type="OrthoDB" id="8961850at2759"/>
<accession>A0A6J2RDE5</accession>
<evidence type="ECO:0000256" key="4">
    <source>
        <dbReference type="ARBA" id="ARBA00022692"/>
    </source>
</evidence>
<reference evidence="12" key="1">
    <citation type="submission" date="2025-08" db="UniProtKB">
        <authorList>
            <consortium name="RefSeq"/>
        </authorList>
    </citation>
    <scope>IDENTIFICATION</scope>
</reference>
<proteinExistence type="inferred from homology"/>
<comment type="similarity">
    <text evidence="2 8">Belongs to the FXYD family.</text>
</comment>
<evidence type="ECO:0000256" key="1">
    <source>
        <dbReference type="ARBA" id="ARBA00004167"/>
    </source>
</evidence>
<keyword evidence="7 8" id="KW-0472">Membrane</keyword>
<keyword evidence="4 8" id="KW-0812">Transmembrane</keyword>
<dbReference type="Proteomes" id="UP000504630">
    <property type="component" value="Chromosome 16"/>
</dbReference>
<dbReference type="RefSeq" id="XP_029307345.1">
    <property type="nucleotide sequence ID" value="XM_029451485.1"/>
</dbReference>
<evidence type="ECO:0000256" key="9">
    <source>
        <dbReference type="SAM" id="MobiDB-lite"/>
    </source>
</evidence>
<dbReference type="AlphaFoldDB" id="A0A6J2RDE5"/>
<dbReference type="CTD" id="53827"/>
<dbReference type="GO" id="GO:0017080">
    <property type="term" value="F:sodium channel regulator activity"/>
    <property type="evidence" value="ECO:0007669"/>
    <property type="project" value="TreeGrafter"/>
</dbReference>
<feature type="region of interest" description="Disordered" evidence="9">
    <location>
        <begin position="60"/>
        <end position="142"/>
    </location>
</feature>
<feature type="chain" id="PRO_5026670446" description="FXYD domain-containing ion transport regulator" evidence="10">
    <location>
        <begin position="39"/>
        <end position="212"/>
    </location>
</feature>
<feature type="signal peptide" evidence="10">
    <location>
        <begin position="1"/>
        <end position="38"/>
    </location>
</feature>
<feature type="compositionally biased region" description="Polar residues" evidence="9">
    <location>
        <begin position="90"/>
        <end position="125"/>
    </location>
</feature>
<keyword evidence="10" id="KW-0732">Signal</keyword>
<dbReference type="PANTHER" id="PTHR14132">
    <property type="entry name" value="SODIUM/POTASSIUM-TRANSPORTING ATPASE SUBUNIT GAMMA"/>
    <property type="match status" value="1"/>
</dbReference>
<evidence type="ECO:0000256" key="8">
    <source>
        <dbReference type="RuleBase" id="RU364131"/>
    </source>
</evidence>
<dbReference type="GO" id="GO:0016020">
    <property type="term" value="C:membrane"/>
    <property type="evidence" value="ECO:0007669"/>
    <property type="project" value="UniProtKB-SubCell"/>
</dbReference>
<dbReference type="GO" id="GO:0006811">
    <property type="term" value="P:monoatomic ion transport"/>
    <property type="evidence" value="ECO:0007669"/>
    <property type="project" value="UniProtKB-KW"/>
</dbReference>
<dbReference type="Pfam" id="PF02038">
    <property type="entry name" value="ATP1G1_PLM_MAT8"/>
    <property type="match status" value="1"/>
</dbReference>
<evidence type="ECO:0000256" key="6">
    <source>
        <dbReference type="ARBA" id="ARBA00023065"/>
    </source>
</evidence>
<dbReference type="InterPro" id="IPR047297">
    <property type="entry name" value="FXYD_motif"/>
</dbReference>
<organism evidence="11 12">
    <name type="scientific">Cottoperca gobio</name>
    <name type="common">Frogmouth</name>
    <name type="synonym">Aphritis gobio</name>
    <dbReference type="NCBI Taxonomy" id="56716"/>
    <lineage>
        <taxon>Eukaryota</taxon>
        <taxon>Metazoa</taxon>
        <taxon>Chordata</taxon>
        <taxon>Craniata</taxon>
        <taxon>Vertebrata</taxon>
        <taxon>Euteleostomi</taxon>
        <taxon>Actinopterygii</taxon>
        <taxon>Neopterygii</taxon>
        <taxon>Teleostei</taxon>
        <taxon>Neoteleostei</taxon>
        <taxon>Acanthomorphata</taxon>
        <taxon>Eupercaria</taxon>
        <taxon>Perciformes</taxon>
        <taxon>Notothenioidei</taxon>
        <taxon>Bovichtidae</taxon>
        <taxon>Cottoperca</taxon>
    </lineage>
</organism>
<feature type="transmembrane region" description="Helical" evidence="8">
    <location>
        <begin position="171"/>
        <end position="194"/>
    </location>
</feature>
<dbReference type="Gene3D" id="1.20.5.780">
    <property type="entry name" value="Single helix bin"/>
    <property type="match status" value="1"/>
</dbReference>
<name>A0A6J2RDE5_COTGO</name>
<keyword evidence="6 8" id="KW-0406">Ion transport</keyword>
<dbReference type="GO" id="GO:0043269">
    <property type="term" value="P:regulation of monoatomic ion transport"/>
    <property type="evidence" value="ECO:0007669"/>
    <property type="project" value="InterPro"/>
</dbReference>
<evidence type="ECO:0000256" key="5">
    <source>
        <dbReference type="ARBA" id="ARBA00022989"/>
    </source>
</evidence>
<dbReference type="InParanoid" id="A0A6J2RDE5"/>
<gene>
    <name evidence="12" type="primary">fxyd5</name>
</gene>
<dbReference type="CDD" id="cd20323">
    <property type="entry name" value="FXYD_FXYD5"/>
    <property type="match status" value="1"/>
</dbReference>
<dbReference type="PROSITE" id="PS01310">
    <property type="entry name" value="FXYD"/>
    <property type="match status" value="1"/>
</dbReference>
<comment type="subcellular location">
    <subcellularLocation>
        <location evidence="1">Membrane</location>
        <topology evidence="1">Single-pass membrane protein</topology>
    </subcellularLocation>
</comment>
<evidence type="ECO:0000313" key="11">
    <source>
        <dbReference type="Proteomes" id="UP000504630"/>
    </source>
</evidence>
<keyword evidence="5 8" id="KW-1133">Transmembrane helix</keyword>
<evidence type="ECO:0000256" key="3">
    <source>
        <dbReference type="ARBA" id="ARBA00022448"/>
    </source>
</evidence>
<evidence type="ECO:0000313" key="12">
    <source>
        <dbReference type="RefSeq" id="XP_029307345.1"/>
    </source>
</evidence>
<dbReference type="GeneID" id="115021217"/>
<keyword evidence="3 8" id="KW-0813">Transport</keyword>
<protein>
    <recommendedName>
        <fullName evidence="8">FXYD domain-containing ion transport regulator</fullName>
    </recommendedName>
</protein>
<evidence type="ECO:0000256" key="2">
    <source>
        <dbReference type="ARBA" id="ARBA00005948"/>
    </source>
</evidence>
<dbReference type="KEGG" id="cgob:115021217"/>
<dbReference type="PANTHER" id="PTHR14132:SF23">
    <property type="entry name" value="FXYD DOMAIN-CONTAINING ION TRANSPORT REGULATOR"/>
    <property type="match status" value="1"/>
</dbReference>
<evidence type="ECO:0000256" key="7">
    <source>
        <dbReference type="ARBA" id="ARBA00023136"/>
    </source>
</evidence>
<sequence>MMRLWMNLGTRGARRMDTKIYLTSLTFFLLVMLKVSRAQTPTTVDQMESVSNNIASLTTMPAASTPTGKGAVSRVTRDADSSPETPPAKRTTSQHISGTSKPVNVNTTRSDKNSTAPIEGTTTLQKKVTPPPVTSSPSVTKRTTKTGTHQYVAWDSEWDEDFTYDYKSLRYAGLSIAAVLFIVGIMIIGCGRVCRLPSCHKRSSKSYRVAQG</sequence>